<accession>A0A8S9FWK0</accession>
<reference evidence="1" key="1">
    <citation type="submission" date="2019-12" db="EMBL/GenBank/DDBJ databases">
        <title>Genome sequencing and annotation of Brassica cretica.</title>
        <authorList>
            <person name="Studholme D.J."/>
            <person name="Sarris P.F."/>
        </authorList>
    </citation>
    <scope>NUCLEOTIDE SEQUENCE</scope>
    <source>
        <strain evidence="1">PFS-001/15</strain>
        <tissue evidence="1">Leaf</tissue>
    </source>
</reference>
<evidence type="ECO:0000313" key="1">
    <source>
        <dbReference type="EMBL" id="KAF2536796.1"/>
    </source>
</evidence>
<organism evidence="1 2">
    <name type="scientific">Brassica cretica</name>
    <name type="common">Mustard</name>
    <dbReference type="NCBI Taxonomy" id="69181"/>
    <lineage>
        <taxon>Eukaryota</taxon>
        <taxon>Viridiplantae</taxon>
        <taxon>Streptophyta</taxon>
        <taxon>Embryophyta</taxon>
        <taxon>Tracheophyta</taxon>
        <taxon>Spermatophyta</taxon>
        <taxon>Magnoliopsida</taxon>
        <taxon>eudicotyledons</taxon>
        <taxon>Gunneridae</taxon>
        <taxon>Pentapetalae</taxon>
        <taxon>rosids</taxon>
        <taxon>malvids</taxon>
        <taxon>Brassicales</taxon>
        <taxon>Brassicaceae</taxon>
        <taxon>Brassiceae</taxon>
        <taxon>Brassica</taxon>
    </lineage>
</organism>
<sequence>MGILVTWCGFWDSNGLEICLAHVLASLSIDTNAVLSINSLSSPRQLPLARYLPPETYRPSKKKYDYRRFEGLRLDPILSTRSIQGVNSHVVRDITSKPPPTIEWE</sequence>
<proteinExistence type="predicted"/>
<protein>
    <submittedName>
        <fullName evidence="1">Uncharacterized protein</fullName>
    </submittedName>
</protein>
<dbReference type="SUPFAM" id="SSF54810">
    <property type="entry name" value="GMP synthetase C-terminal dimerisation domain"/>
    <property type="match status" value="1"/>
</dbReference>
<dbReference type="Proteomes" id="UP000712281">
    <property type="component" value="Unassembled WGS sequence"/>
</dbReference>
<gene>
    <name evidence="1" type="ORF">F2Q68_00020096</name>
</gene>
<comment type="caution">
    <text evidence="1">The sequence shown here is derived from an EMBL/GenBank/DDBJ whole genome shotgun (WGS) entry which is preliminary data.</text>
</comment>
<name>A0A8S9FWK0_BRACR</name>
<dbReference type="EMBL" id="QGKW02002228">
    <property type="protein sequence ID" value="KAF2536796.1"/>
    <property type="molecule type" value="Genomic_DNA"/>
</dbReference>
<dbReference type="AlphaFoldDB" id="A0A8S9FWK0"/>
<evidence type="ECO:0000313" key="2">
    <source>
        <dbReference type="Proteomes" id="UP000712281"/>
    </source>
</evidence>